<name>A0ABS3QTP6_9ACTN</name>
<feature type="chain" id="PRO_5046071189" description="Lipoprotein" evidence="2">
    <location>
        <begin position="23"/>
        <end position="52"/>
    </location>
</feature>
<evidence type="ECO:0000256" key="1">
    <source>
        <dbReference type="SAM" id="MobiDB-lite"/>
    </source>
</evidence>
<evidence type="ECO:0008006" key="5">
    <source>
        <dbReference type="Google" id="ProtNLM"/>
    </source>
</evidence>
<evidence type="ECO:0000256" key="2">
    <source>
        <dbReference type="SAM" id="SignalP"/>
    </source>
</evidence>
<accession>A0ABS3QTP6</accession>
<sequence>MSKTRPAVLAATVLLAGLGLTACGSSHHHHHTTVVHHHTTVKHKTKVKVKHH</sequence>
<reference evidence="3 4" key="1">
    <citation type="submission" date="2021-03" db="EMBL/GenBank/DDBJ databases">
        <authorList>
            <person name="Kanchanasin P."/>
            <person name="Saeng-In P."/>
            <person name="Phongsopitanun W."/>
            <person name="Yuki M."/>
            <person name="Kudo T."/>
            <person name="Ohkuma M."/>
            <person name="Tanasupawat S."/>
        </authorList>
    </citation>
    <scope>NUCLEOTIDE SEQUENCE [LARGE SCALE GENOMIC DNA]</scope>
    <source>
        <strain evidence="3 4">L46</strain>
    </source>
</reference>
<dbReference type="PROSITE" id="PS51257">
    <property type="entry name" value="PROKAR_LIPOPROTEIN"/>
    <property type="match status" value="1"/>
</dbReference>
<feature type="signal peptide" evidence="2">
    <location>
        <begin position="1"/>
        <end position="22"/>
    </location>
</feature>
<gene>
    <name evidence="3" type="ORF">J4557_07380</name>
</gene>
<feature type="region of interest" description="Disordered" evidence="1">
    <location>
        <begin position="27"/>
        <end position="52"/>
    </location>
</feature>
<dbReference type="EMBL" id="JAGEOK010000004">
    <property type="protein sequence ID" value="MBO2437339.1"/>
    <property type="molecule type" value="Genomic_DNA"/>
</dbReference>
<dbReference type="RefSeq" id="WP_208265676.1">
    <property type="nucleotide sequence ID" value="NZ_BAAAGM010000045.1"/>
</dbReference>
<comment type="caution">
    <text evidence="3">The sequence shown here is derived from an EMBL/GenBank/DDBJ whole genome shotgun (WGS) entry which is preliminary data.</text>
</comment>
<evidence type="ECO:0000313" key="4">
    <source>
        <dbReference type="Proteomes" id="UP000666915"/>
    </source>
</evidence>
<dbReference type="Proteomes" id="UP000666915">
    <property type="component" value="Unassembled WGS sequence"/>
</dbReference>
<organism evidence="3 4">
    <name type="scientific">Actinomadura nitritigenes</name>
    <dbReference type="NCBI Taxonomy" id="134602"/>
    <lineage>
        <taxon>Bacteria</taxon>
        <taxon>Bacillati</taxon>
        <taxon>Actinomycetota</taxon>
        <taxon>Actinomycetes</taxon>
        <taxon>Streptosporangiales</taxon>
        <taxon>Thermomonosporaceae</taxon>
        <taxon>Actinomadura</taxon>
    </lineage>
</organism>
<protein>
    <recommendedName>
        <fullName evidence="5">Lipoprotein</fullName>
    </recommendedName>
</protein>
<keyword evidence="4" id="KW-1185">Reference proteome</keyword>
<keyword evidence="2" id="KW-0732">Signal</keyword>
<proteinExistence type="predicted"/>
<evidence type="ECO:0000313" key="3">
    <source>
        <dbReference type="EMBL" id="MBO2437339.1"/>
    </source>
</evidence>